<dbReference type="AlphaFoldDB" id="A0A1R0IKI6"/>
<dbReference type="Gene3D" id="3.40.1260.10">
    <property type="entry name" value="DsrEFH-like"/>
    <property type="match status" value="1"/>
</dbReference>
<dbReference type="RefSeq" id="WP_020376480.1">
    <property type="nucleotide sequence ID" value="NZ_MDZD01000012.1"/>
</dbReference>
<evidence type="ECO:0000313" key="1">
    <source>
        <dbReference type="EMBL" id="PSR28624.1"/>
    </source>
</evidence>
<organism evidence="1 2">
    <name type="scientific">Sulfobacillus thermosulfidooxidans</name>
    <dbReference type="NCBI Taxonomy" id="28034"/>
    <lineage>
        <taxon>Bacteria</taxon>
        <taxon>Bacillati</taxon>
        <taxon>Bacillota</taxon>
        <taxon>Clostridia</taxon>
        <taxon>Eubacteriales</taxon>
        <taxon>Clostridiales Family XVII. Incertae Sedis</taxon>
        <taxon>Sulfobacillus</taxon>
    </lineage>
</organism>
<dbReference type="PANTHER" id="PTHR37691:SF1">
    <property type="entry name" value="BLR3518 PROTEIN"/>
    <property type="match status" value="1"/>
</dbReference>
<proteinExistence type="predicted"/>
<sequence>MDFDLGVVFHVNDASSQKQRAALKNISNLLAEMPEIPVELVVQGDAINLVVSNETTLAQELAALQQQGVVIAVCHNTMKAKGVTEAELLPGMTIVPSAVGELVRRQRQGLAYIKP</sequence>
<dbReference type="PANTHER" id="PTHR37691">
    <property type="entry name" value="BLR3518 PROTEIN"/>
    <property type="match status" value="1"/>
</dbReference>
<name>A0A1R0IKI6_SULTH</name>
<protein>
    <submittedName>
        <fullName evidence="1">Uncharacterized protein</fullName>
    </submittedName>
</protein>
<reference evidence="1 2" key="1">
    <citation type="journal article" date="2014" name="BMC Genomics">
        <title>Comparison of environmental and isolate Sulfobacillus genomes reveals diverse carbon, sulfur, nitrogen, and hydrogen metabolisms.</title>
        <authorList>
            <person name="Justice N.B."/>
            <person name="Norman A."/>
            <person name="Brown C.T."/>
            <person name="Singh A."/>
            <person name="Thomas B.C."/>
            <person name="Banfield J.F."/>
        </authorList>
    </citation>
    <scope>NUCLEOTIDE SEQUENCE [LARGE SCALE GENOMIC DNA]</scope>
    <source>
        <strain evidence="1">AMDSBA5</strain>
    </source>
</reference>
<accession>A0A1R0IKI6</accession>
<comment type="caution">
    <text evidence="1">The sequence shown here is derived from an EMBL/GenBank/DDBJ whole genome shotgun (WGS) entry which is preliminary data.</text>
</comment>
<dbReference type="InterPro" id="IPR003787">
    <property type="entry name" value="Sulphur_relay_DsrE/F-like"/>
</dbReference>
<dbReference type="Pfam" id="PF02635">
    <property type="entry name" value="DsrE"/>
    <property type="match status" value="1"/>
</dbReference>
<gene>
    <name evidence="1" type="ORF">C7B47_05555</name>
</gene>
<dbReference type="InterPro" id="IPR027396">
    <property type="entry name" value="DsrEFH-like"/>
</dbReference>
<dbReference type="SUPFAM" id="SSF75169">
    <property type="entry name" value="DsrEFH-like"/>
    <property type="match status" value="1"/>
</dbReference>
<evidence type="ECO:0000313" key="2">
    <source>
        <dbReference type="Proteomes" id="UP000242705"/>
    </source>
</evidence>
<dbReference type="EMBL" id="PXYX01000006">
    <property type="protein sequence ID" value="PSR28624.1"/>
    <property type="molecule type" value="Genomic_DNA"/>
</dbReference>
<dbReference type="Proteomes" id="UP000242705">
    <property type="component" value="Unassembled WGS sequence"/>
</dbReference>